<evidence type="ECO:0000256" key="1">
    <source>
        <dbReference type="ARBA" id="ARBA00022723"/>
    </source>
</evidence>
<organism evidence="5 6">
    <name type="scientific">Porphyromonas gulae</name>
    <dbReference type="NCBI Taxonomy" id="111105"/>
    <lineage>
        <taxon>Bacteria</taxon>
        <taxon>Pseudomonadati</taxon>
        <taxon>Bacteroidota</taxon>
        <taxon>Bacteroidia</taxon>
        <taxon>Bacteroidales</taxon>
        <taxon>Porphyromonadaceae</taxon>
        <taxon>Porphyromonas</taxon>
    </lineage>
</organism>
<dbReference type="InterPro" id="IPR036977">
    <property type="entry name" value="DNA_primase_Znf_CHC2"/>
</dbReference>
<dbReference type="InterPro" id="IPR002694">
    <property type="entry name" value="Znf_CHC2"/>
</dbReference>
<evidence type="ECO:0000259" key="4">
    <source>
        <dbReference type="SMART" id="SM00400"/>
    </source>
</evidence>
<accession>A0A0A2FBJ7</accession>
<dbReference type="GO" id="GO:0008270">
    <property type="term" value="F:zinc ion binding"/>
    <property type="evidence" value="ECO:0007669"/>
    <property type="project" value="UniProtKB-KW"/>
</dbReference>
<keyword evidence="2" id="KW-0863">Zinc-finger</keyword>
<protein>
    <submittedName>
        <fullName evidence="5">Mobilization protein</fullName>
    </submittedName>
</protein>
<name>A0A0A2FBJ7_9PORP</name>
<dbReference type="OrthoDB" id="8536512at2"/>
<dbReference type="SUPFAM" id="SSF57783">
    <property type="entry name" value="Zinc beta-ribbon"/>
    <property type="match status" value="1"/>
</dbReference>
<dbReference type="Proteomes" id="UP000030130">
    <property type="component" value="Unassembled WGS sequence"/>
</dbReference>
<dbReference type="GO" id="GO:0003677">
    <property type="term" value="F:DNA binding"/>
    <property type="evidence" value="ECO:0007669"/>
    <property type="project" value="InterPro"/>
</dbReference>
<reference evidence="5 6" key="1">
    <citation type="submission" date="2014-08" db="EMBL/GenBank/DDBJ databases">
        <title>Porphyromonas gulae strain:COT-052_OH1451 Genome sequencing.</title>
        <authorList>
            <person name="Wallis C."/>
            <person name="Deusch O."/>
            <person name="O'Flynn C."/>
            <person name="Davis I."/>
            <person name="Jospin G."/>
            <person name="Darling A.E."/>
            <person name="Coil D.A."/>
            <person name="Alexiev A."/>
            <person name="Horsfall A."/>
            <person name="Kirkwood N."/>
            <person name="Harris S."/>
            <person name="Eisen J.A."/>
        </authorList>
    </citation>
    <scope>NUCLEOTIDE SEQUENCE [LARGE SCALE GENOMIC DNA]</scope>
    <source>
        <strain evidence="6">COT-052 OH1451</strain>
    </source>
</reference>
<dbReference type="GO" id="GO:0006269">
    <property type="term" value="P:DNA replication, synthesis of primer"/>
    <property type="evidence" value="ECO:0007669"/>
    <property type="project" value="TreeGrafter"/>
</dbReference>
<keyword evidence="3" id="KW-0862">Zinc</keyword>
<dbReference type="EMBL" id="JRAI01000014">
    <property type="protein sequence ID" value="KGN87425.1"/>
    <property type="molecule type" value="Genomic_DNA"/>
</dbReference>
<keyword evidence="1" id="KW-0479">Metal-binding</keyword>
<sequence length="295" mass="33715">MKTIQEIKQLSIVDYLHQAGHVPRQIKGNAYWYCSPLRQERTPSFKVNTERNQWYDFATGEHGDIIDLVCVLHRYSTAEALQRLREETGLPKTDFSFGGTKNSTQQGLEILSVQPISSSQLQRYRSERGISLSQLEKYCSEVHYRSGERTYYALGFPNDAEGWELRNPYFKGCIAPKAISTLGAGAKSVQVFEGFMDFLSWRTLHPDESSDSLVLNSLALLPRALPQLQAYPCVECFLDTDEAGRKALQYLRVVGIEVKDMSRLYAPYKDLNEWLCSERKSQTQAQAPRKRGLLR</sequence>
<feature type="domain" description="Zinc finger CHC2-type" evidence="4">
    <location>
        <begin position="31"/>
        <end position="85"/>
    </location>
</feature>
<dbReference type="RefSeq" id="WP_039420209.1">
    <property type="nucleotide sequence ID" value="NZ_JRAI01000014.1"/>
</dbReference>
<dbReference type="GO" id="GO:0005737">
    <property type="term" value="C:cytoplasm"/>
    <property type="evidence" value="ECO:0007669"/>
    <property type="project" value="TreeGrafter"/>
</dbReference>
<evidence type="ECO:0000256" key="3">
    <source>
        <dbReference type="ARBA" id="ARBA00022833"/>
    </source>
</evidence>
<dbReference type="Gene3D" id="3.90.580.10">
    <property type="entry name" value="Zinc finger, CHC2-type domain"/>
    <property type="match status" value="1"/>
</dbReference>
<gene>
    <name evidence="5" type="ORF">HR08_02225</name>
</gene>
<dbReference type="PANTHER" id="PTHR30313:SF2">
    <property type="entry name" value="DNA PRIMASE"/>
    <property type="match status" value="1"/>
</dbReference>
<dbReference type="PANTHER" id="PTHR30313">
    <property type="entry name" value="DNA PRIMASE"/>
    <property type="match status" value="1"/>
</dbReference>
<evidence type="ECO:0000313" key="5">
    <source>
        <dbReference type="EMBL" id="KGN87425.1"/>
    </source>
</evidence>
<comment type="caution">
    <text evidence="5">The sequence shown here is derived from an EMBL/GenBank/DDBJ whole genome shotgun (WGS) entry which is preliminary data.</text>
</comment>
<dbReference type="InterPro" id="IPR050219">
    <property type="entry name" value="DnaG_primase"/>
</dbReference>
<evidence type="ECO:0000313" key="6">
    <source>
        <dbReference type="Proteomes" id="UP000030130"/>
    </source>
</evidence>
<dbReference type="Pfam" id="PF01807">
    <property type="entry name" value="Zn_ribbon_DnaG"/>
    <property type="match status" value="1"/>
</dbReference>
<dbReference type="GO" id="GO:0003899">
    <property type="term" value="F:DNA-directed RNA polymerase activity"/>
    <property type="evidence" value="ECO:0007669"/>
    <property type="project" value="InterPro"/>
</dbReference>
<dbReference type="AlphaFoldDB" id="A0A0A2FBJ7"/>
<dbReference type="Pfam" id="PF13155">
    <property type="entry name" value="Toprim_2"/>
    <property type="match status" value="1"/>
</dbReference>
<dbReference type="Gene3D" id="3.40.1360.10">
    <property type="match status" value="1"/>
</dbReference>
<dbReference type="SMART" id="SM00400">
    <property type="entry name" value="ZnF_CHCC"/>
    <property type="match status" value="1"/>
</dbReference>
<evidence type="ECO:0000256" key="2">
    <source>
        <dbReference type="ARBA" id="ARBA00022771"/>
    </source>
</evidence>
<proteinExistence type="predicted"/>